<gene>
    <name evidence="1" type="ORF">A0J61_05895</name>
</gene>
<name>A0A1C7NBN6_9FUNG</name>
<dbReference type="InParanoid" id="A0A1C7NBN6"/>
<dbReference type="EMBL" id="LUGH01000333">
    <property type="protein sequence ID" value="OBZ86056.1"/>
    <property type="molecule type" value="Genomic_DNA"/>
</dbReference>
<protein>
    <submittedName>
        <fullName evidence="1">Uncharacterized protein</fullName>
    </submittedName>
</protein>
<dbReference type="Pfam" id="PF12855">
    <property type="entry name" value="Ecl1"/>
    <property type="match status" value="1"/>
</dbReference>
<dbReference type="Proteomes" id="UP000093000">
    <property type="component" value="Unassembled WGS sequence"/>
</dbReference>
<keyword evidence="2" id="KW-1185">Reference proteome</keyword>
<dbReference type="InterPro" id="IPR024368">
    <property type="entry name" value="Ecl1/2/3"/>
</dbReference>
<sequence length="130" mass="14911">MCDLNWCPVCDCAIDCHSDSLYCSFSCYQQDLKHHVAKHHPELKQSFLLPRQPITVTPIYSWETNKVETDLPDLASSLTTVSSISIQSSKKSRTNNWLLDDKEQEEACCLYCDNVKNTQQRTLSLHYIPA</sequence>
<proteinExistence type="predicted"/>
<dbReference type="OrthoDB" id="2210012at2759"/>
<reference evidence="1 2" key="1">
    <citation type="submission" date="2016-03" db="EMBL/GenBank/DDBJ databases">
        <title>Choanephora cucurbitarum.</title>
        <authorList>
            <person name="Min B."/>
            <person name="Park H."/>
            <person name="Park J.-H."/>
            <person name="Shin H.-D."/>
            <person name="Choi I.-G."/>
        </authorList>
    </citation>
    <scope>NUCLEOTIDE SEQUENCE [LARGE SCALE GENOMIC DNA]</scope>
    <source>
        <strain evidence="1 2">KUS-F28377</strain>
    </source>
</reference>
<comment type="caution">
    <text evidence="1">The sequence shown here is derived from an EMBL/GenBank/DDBJ whole genome shotgun (WGS) entry which is preliminary data.</text>
</comment>
<evidence type="ECO:0000313" key="2">
    <source>
        <dbReference type="Proteomes" id="UP000093000"/>
    </source>
</evidence>
<organism evidence="1 2">
    <name type="scientific">Choanephora cucurbitarum</name>
    <dbReference type="NCBI Taxonomy" id="101091"/>
    <lineage>
        <taxon>Eukaryota</taxon>
        <taxon>Fungi</taxon>
        <taxon>Fungi incertae sedis</taxon>
        <taxon>Mucoromycota</taxon>
        <taxon>Mucoromycotina</taxon>
        <taxon>Mucoromycetes</taxon>
        <taxon>Mucorales</taxon>
        <taxon>Mucorineae</taxon>
        <taxon>Choanephoraceae</taxon>
        <taxon>Choanephoroideae</taxon>
        <taxon>Choanephora</taxon>
    </lineage>
</organism>
<dbReference type="AlphaFoldDB" id="A0A1C7NBN6"/>
<accession>A0A1C7NBN6</accession>
<evidence type="ECO:0000313" key="1">
    <source>
        <dbReference type="EMBL" id="OBZ86056.1"/>
    </source>
</evidence>